<dbReference type="Proteomes" id="UP001146120">
    <property type="component" value="Unassembled WGS sequence"/>
</dbReference>
<feature type="signal peptide" evidence="1">
    <location>
        <begin position="1"/>
        <end position="26"/>
    </location>
</feature>
<dbReference type="EMBL" id="DAKRPA010000013">
    <property type="protein sequence ID" value="DBA03972.1"/>
    <property type="molecule type" value="Genomic_DNA"/>
</dbReference>
<keyword evidence="3" id="KW-1185">Reference proteome</keyword>
<dbReference type="Pfam" id="PF09803">
    <property type="entry name" value="Pet100"/>
    <property type="match status" value="1"/>
</dbReference>
<gene>
    <name evidence="2" type="ORF">N0F65_010625</name>
</gene>
<evidence type="ECO:0000313" key="3">
    <source>
        <dbReference type="Proteomes" id="UP001146120"/>
    </source>
</evidence>
<dbReference type="AlphaFoldDB" id="A0AAV2ZFM8"/>
<sequence length="69" mass="8022">MGGMKQEVARFCVCLSIPVIATCVYAQPDCIDFIIKKWPYITYPPQAVTREQFHQRMREIAAEKDDDQK</sequence>
<name>A0AAV2ZFM8_9STRA</name>
<dbReference type="GO" id="GO:0005739">
    <property type="term" value="C:mitochondrion"/>
    <property type="evidence" value="ECO:0007669"/>
    <property type="project" value="InterPro"/>
</dbReference>
<comment type="caution">
    <text evidence="2">The sequence shown here is derived from an EMBL/GenBank/DDBJ whole genome shotgun (WGS) entry which is preliminary data.</text>
</comment>
<reference evidence="2" key="1">
    <citation type="submission" date="2022-11" db="EMBL/GenBank/DDBJ databases">
        <authorList>
            <person name="Morgan W.R."/>
            <person name="Tartar A."/>
        </authorList>
    </citation>
    <scope>NUCLEOTIDE SEQUENCE</scope>
    <source>
        <strain evidence="2">ARSEF 373</strain>
    </source>
</reference>
<dbReference type="InterPro" id="IPR018625">
    <property type="entry name" value="Pet100"/>
</dbReference>
<evidence type="ECO:0000313" key="2">
    <source>
        <dbReference type="EMBL" id="DBA03972.1"/>
    </source>
</evidence>
<keyword evidence="1" id="KW-0732">Signal</keyword>
<proteinExistence type="predicted"/>
<evidence type="ECO:0000256" key="1">
    <source>
        <dbReference type="SAM" id="SignalP"/>
    </source>
</evidence>
<reference evidence="2" key="2">
    <citation type="journal article" date="2023" name="Microbiol Resour">
        <title>Decontamination and Annotation of the Draft Genome Sequence of the Oomycete Lagenidium giganteum ARSEF 373.</title>
        <authorList>
            <person name="Morgan W.R."/>
            <person name="Tartar A."/>
        </authorList>
    </citation>
    <scope>NUCLEOTIDE SEQUENCE</scope>
    <source>
        <strain evidence="2">ARSEF 373</strain>
    </source>
</reference>
<dbReference type="GO" id="GO:0033617">
    <property type="term" value="P:mitochondrial respiratory chain complex IV assembly"/>
    <property type="evidence" value="ECO:0007669"/>
    <property type="project" value="InterPro"/>
</dbReference>
<organism evidence="2 3">
    <name type="scientific">Lagenidium giganteum</name>
    <dbReference type="NCBI Taxonomy" id="4803"/>
    <lineage>
        <taxon>Eukaryota</taxon>
        <taxon>Sar</taxon>
        <taxon>Stramenopiles</taxon>
        <taxon>Oomycota</taxon>
        <taxon>Peronosporomycetes</taxon>
        <taxon>Pythiales</taxon>
        <taxon>Pythiaceae</taxon>
    </lineage>
</organism>
<protein>
    <submittedName>
        <fullName evidence="2">Uncharacterized protein</fullName>
    </submittedName>
</protein>
<feature type="chain" id="PRO_5043842182" evidence="1">
    <location>
        <begin position="27"/>
        <end position="69"/>
    </location>
</feature>
<accession>A0AAV2ZFM8</accession>